<keyword evidence="2 6" id="KW-0812">Transmembrane</keyword>
<evidence type="ECO:0000313" key="9">
    <source>
        <dbReference type="Proteomes" id="UP001303160"/>
    </source>
</evidence>
<comment type="subcellular location">
    <subcellularLocation>
        <location evidence="1">Membrane</location>
        <topology evidence="1">Multi-pass membrane protein</topology>
    </subcellularLocation>
</comment>
<dbReference type="InterPro" id="IPR036259">
    <property type="entry name" value="MFS_trans_sf"/>
</dbReference>
<feature type="transmembrane region" description="Helical" evidence="6">
    <location>
        <begin position="204"/>
        <end position="230"/>
    </location>
</feature>
<evidence type="ECO:0000256" key="4">
    <source>
        <dbReference type="ARBA" id="ARBA00023136"/>
    </source>
</evidence>
<dbReference type="GO" id="GO:0015174">
    <property type="term" value="F:basic amino acid transmembrane transporter activity"/>
    <property type="evidence" value="ECO:0007669"/>
    <property type="project" value="TreeGrafter"/>
</dbReference>
<feature type="transmembrane region" description="Helical" evidence="6">
    <location>
        <begin position="547"/>
        <end position="570"/>
    </location>
</feature>
<evidence type="ECO:0000259" key="7">
    <source>
        <dbReference type="PROSITE" id="PS50850"/>
    </source>
</evidence>
<feature type="transmembrane region" description="Helical" evidence="6">
    <location>
        <begin position="141"/>
        <end position="161"/>
    </location>
</feature>
<evidence type="ECO:0000256" key="2">
    <source>
        <dbReference type="ARBA" id="ARBA00022692"/>
    </source>
</evidence>
<keyword evidence="4 6" id="KW-0472">Membrane</keyword>
<feature type="transmembrane region" description="Helical" evidence="6">
    <location>
        <begin position="236"/>
        <end position="254"/>
    </location>
</feature>
<feature type="transmembrane region" description="Helical" evidence="6">
    <location>
        <begin position="511"/>
        <end position="535"/>
    </location>
</feature>
<reference evidence="8" key="2">
    <citation type="submission" date="2023-05" db="EMBL/GenBank/DDBJ databases">
        <authorList>
            <consortium name="Lawrence Berkeley National Laboratory"/>
            <person name="Steindorff A."/>
            <person name="Hensen N."/>
            <person name="Bonometti L."/>
            <person name="Westerberg I."/>
            <person name="Brannstrom I.O."/>
            <person name="Guillou S."/>
            <person name="Cros-Aarteil S."/>
            <person name="Calhoun S."/>
            <person name="Haridas S."/>
            <person name="Kuo A."/>
            <person name="Mondo S."/>
            <person name="Pangilinan J."/>
            <person name="Riley R."/>
            <person name="Labutti K."/>
            <person name="Andreopoulos B."/>
            <person name="Lipzen A."/>
            <person name="Chen C."/>
            <person name="Yanf M."/>
            <person name="Daum C."/>
            <person name="Ng V."/>
            <person name="Clum A."/>
            <person name="Ohm R."/>
            <person name="Martin F."/>
            <person name="Silar P."/>
            <person name="Natvig D."/>
            <person name="Lalanne C."/>
            <person name="Gautier V."/>
            <person name="Ament-Velasquez S.L."/>
            <person name="Kruys A."/>
            <person name="Hutchinson M.I."/>
            <person name="Powell A.J."/>
            <person name="Barry K."/>
            <person name="Miller A.N."/>
            <person name="Grigoriev I.V."/>
            <person name="Debuchy R."/>
            <person name="Gladieux P."/>
            <person name="Thoren M.H."/>
            <person name="Johannesson H."/>
        </authorList>
    </citation>
    <scope>NUCLEOTIDE SEQUENCE</scope>
    <source>
        <strain evidence="8">CBS 315.58</strain>
    </source>
</reference>
<feature type="transmembrane region" description="Helical" evidence="6">
    <location>
        <begin position="419"/>
        <end position="440"/>
    </location>
</feature>
<proteinExistence type="predicted"/>
<accession>A0AAN7ASE4</accession>
<feature type="transmembrane region" description="Helical" evidence="6">
    <location>
        <begin position="620"/>
        <end position="638"/>
    </location>
</feature>
<evidence type="ECO:0000256" key="3">
    <source>
        <dbReference type="ARBA" id="ARBA00022989"/>
    </source>
</evidence>
<evidence type="ECO:0000256" key="6">
    <source>
        <dbReference type="SAM" id="Phobius"/>
    </source>
</evidence>
<keyword evidence="3 6" id="KW-1133">Transmembrane helix</keyword>
<dbReference type="Gene3D" id="1.20.1250.20">
    <property type="entry name" value="MFS general substrate transporter like domains"/>
    <property type="match status" value="1"/>
</dbReference>
<dbReference type="GO" id="GO:0000329">
    <property type="term" value="C:fungal-type vacuole membrane"/>
    <property type="evidence" value="ECO:0007669"/>
    <property type="project" value="TreeGrafter"/>
</dbReference>
<comment type="caution">
    <text evidence="8">The sequence shown here is derived from an EMBL/GenBank/DDBJ whole genome shotgun (WGS) entry which is preliminary data.</text>
</comment>
<feature type="transmembrane region" description="Helical" evidence="6">
    <location>
        <begin position="382"/>
        <end position="399"/>
    </location>
</feature>
<dbReference type="InterPro" id="IPR020846">
    <property type="entry name" value="MFS_dom"/>
</dbReference>
<feature type="compositionally biased region" description="Acidic residues" evidence="5">
    <location>
        <begin position="668"/>
        <end position="677"/>
    </location>
</feature>
<protein>
    <submittedName>
        <fullName evidence="8">Multidrug resistance protein fnx1</fullName>
    </submittedName>
</protein>
<feature type="transmembrane region" description="Helical" evidence="6">
    <location>
        <begin position="343"/>
        <end position="362"/>
    </location>
</feature>
<keyword evidence="9" id="KW-1185">Reference proteome</keyword>
<feature type="domain" description="Major facilitator superfamily (MFS) profile" evidence="7">
    <location>
        <begin position="139"/>
        <end position="643"/>
    </location>
</feature>
<reference evidence="8" key="1">
    <citation type="journal article" date="2023" name="Mol. Phylogenet. Evol.">
        <title>Genome-scale phylogeny and comparative genomics of the fungal order Sordariales.</title>
        <authorList>
            <person name="Hensen N."/>
            <person name="Bonometti L."/>
            <person name="Westerberg I."/>
            <person name="Brannstrom I.O."/>
            <person name="Guillou S."/>
            <person name="Cros-Aarteil S."/>
            <person name="Calhoun S."/>
            <person name="Haridas S."/>
            <person name="Kuo A."/>
            <person name="Mondo S."/>
            <person name="Pangilinan J."/>
            <person name="Riley R."/>
            <person name="LaButti K."/>
            <person name="Andreopoulos B."/>
            <person name="Lipzen A."/>
            <person name="Chen C."/>
            <person name="Yan M."/>
            <person name="Daum C."/>
            <person name="Ng V."/>
            <person name="Clum A."/>
            <person name="Steindorff A."/>
            <person name="Ohm R.A."/>
            <person name="Martin F."/>
            <person name="Silar P."/>
            <person name="Natvig D.O."/>
            <person name="Lalanne C."/>
            <person name="Gautier V."/>
            <person name="Ament-Velasquez S.L."/>
            <person name="Kruys A."/>
            <person name="Hutchinson M.I."/>
            <person name="Powell A.J."/>
            <person name="Barry K."/>
            <person name="Miller A.N."/>
            <person name="Grigoriev I.V."/>
            <person name="Debuchy R."/>
            <person name="Gladieux P."/>
            <person name="Hiltunen Thoren M."/>
            <person name="Johannesson H."/>
        </authorList>
    </citation>
    <scope>NUCLEOTIDE SEQUENCE</scope>
    <source>
        <strain evidence="8">CBS 315.58</strain>
    </source>
</reference>
<name>A0AAN7ASE4_9PEZI</name>
<feature type="transmembrane region" description="Helical" evidence="6">
    <location>
        <begin position="479"/>
        <end position="499"/>
    </location>
</feature>
<gene>
    <name evidence="8" type="ORF">QBC40DRAFT_285125</name>
</gene>
<feature type="transmembrane region" description="Helical" evidence="6">
    <location>
        <begin position="173"/>
        <end position="192"/>
    </location>
</feature>
<dbReference type="SUPFAM" id="SSF103473">
    <property type="entry name" value="MFS general substrate transporter"/>
    <property type="match status" value="1"/>
</dbReference>
<dbReference type="PRINTS" id="PR01036">
    <property type="entry name" value="TCRTETB"/>
</dbReference>
<dbReference type="PANTHER" id="PTHR23501:SF33">
    <property type="entry name" value="MAJOR FACILITATOR SUPERFAMILY (MFS) PROFILE DOMAIN-CONTAINING PROTEIN"/>
    <property type="match status" value="1"/>
</dbReference>
<sequence length="677" mass="74330">MFNYTTLAVCFRQSQTPSVQLPYVSTFVRHRMPLETNHTKSAPSAGRSDSASVQLSIRSRLFPTVPETKMVDRIEHQVVGDRVDERTSLLRQPVLNVAPKTLNVAANNGRDGPSSSDGDLSPTSTVGSYQSWDNGQWKKNLLLLLGVFLVNSDSAILMAMFRDIASEFEQLSSASWIINAYIIGIIAAQPLYGKLSDIYGRKPLLLFAYICYCVGAAIAGAGFSFWGLLLGRSLCGIGNAGITVLISTLIVDLVPMREVAVWRGYVYAINQIGRALGPSLGGIISDSTNWRWALLYHVPINLAGLIFIWAKMSFPKPTPPDPKGSGNNSTASEPTQYSKFKRIDFSGSISLAIANISLLLFLDQVQKSPDNLVQNAMAMVPMSTWLGFLVVFLLVEAFWAREPIFPLRLLRKRNVVSAYAIQFLLTTAQVALYTSIPLYFRVTMSDNNTTSSLRLLVMTLGTVVGSLLSGYVIKRTGMYRLITIVAVILSNLSFLAIYFRWREATNWAETLYGFPIGVGFGVSLSAAFIGLTSGLESDQVAVATSGFYLSMNLGSLLGVSSASLLIASFVEHTLRDKLLNLPDKERIIRDVLSNFDTIDQLPDKIARIVLGAYEKSFVNVWLFCVAFGVMGLIASFVMREGQLHQSPTPKPKRPAATTRNGYSYSAVSDEESDRSEP</sequence>
<evidence type="ECO:0000256" key="5">
    <source>
        <dbReference type="SAM" id="MobiDB-lite"/>
    </source>
</evidence>
<dbReference type="Proteomes" id="UP001303160">
    <property type="component" value="Unassembled WGS sequence"/>
</dbReference>
<dbReference type="Pfam" id="PF07690">
    <property type="entry name" value="MFS_1"/>
    <property type="match status" value="1"/>
</dbReference>
<dbReference type="AlphaFoldDB" id="A0AAN7ASE4"/>
<evidence type="ECO:0000313" key="8">
    <source>
        <dbReference type="EMBL" id="KAK4197633.1"/>
    </source>
</evidence>
<evidence type="ECO:0000256" key="1">
    <source>
        <dbReference type="ARBA" id="ARBA00004141"/>
    </source>
</evidence>
<dbReference type="PROSITE" id="PS50850">
    <property type="entry name" value="MFS"/>
    <property type="match status" value="1"/>
</dbReference>
<feature type="region of interest" description="Disordered" evidence="5">
    <location>
        <begin position="643"/>
        <end position="677"/>
    </location>
</feature>
<feature type="transmembrane region" description="Helical" evidence="6">
    <location>
        <begin position="452"/>
        <end position="472"/>
    </location>
</feature>
<feature type="transmembrane region" description="Helical" evidence="6">
    <location>
        <begin position="290"/>
        <end position="310"/>
    </location>
</feature>
<feature type="compositionally biased region" description="Low complexity" evidence="5">
    <location>
        <begin position="112"/>
        <end position="125"/>
    </location>
</feature>
<feature type="region of interest" description="Disordered" evidence="5">
    <location>
        <begin position="103"/>
        <end position="127"/>
    </location>
</feature>
<dbReference type="PANTHER" id="PTHR23501">
    <property type="entry name" value="MAJOR FACILITATOR SUPERFAMILY"/>
    <property type="match status" value="1"/>
</dbReference>
<organism evidence="8 9">
    <name type="scientific">Triangularia verruculosa</name>
    <dbReference type="NCBI Taxonomy" id="2587418"/>
    <lineage>
        <taxon>Eukaryota</taxon>
        <taxon>Fungi</taxon>
        <taxon>Dikarya</taxon>
        <taxon>Ascomycota</taxon>
        <taxon>Pezizomycotina</taxon>
        <taxon>Sordariomycetes</taxon>
        <taxon>Sordariomycetidae</taxon>
        <taxon>Sordariales</taxon>
        <taxon>Podosporaceae</taxon>
        <taxon>Triangularia</taxon>
    </lineage>
</organism>
<dbReference type="InterPro" id="IPR011701">
    <property type="entry name" value="MFS"/>
</dbReference>
<dbReference type="EMBL" id="MU863959">
    <property type="protein sequence ID" value="KAK4197633.1"/>
    <property type="molecule type" value="Genomic_DNA"/>
</dbReference>